<dbReference type="RefSeq" id="WP_320554257.1">
    <property type="nucleotide sequence ID" value="NZ_JAXDAE010000001.1"/>
</dbReference>
<feature type="transmembrane region" description="Helical" evidence="1">
    <location>
        <begin position="12"/>
        <end position="30"/>
    </location>
</feature>
<dbReference type="EMBL" id="JAXDAE010000001">
    <property type="protein sequence ID" value="MDY2585871.1"/>
    <property type="molecule type" value="Genomic_DNA"/>
</dbReference>
<accession>A0ABU5ELU9</accession>
<evidence type="ECO:0000313" key="2">
    <source>
        <dbReference type="EMBL" id="MDY2585871.1"/>
    </source>
</evidence>
<evidence type="ECO:0000256" key="1">
    <source>
        <dbReference type="SAM" id="Phobius"/>
    </source>
</evidence>
<keyword evidence="1" id="KW-0472">Membrane</keyword>
<organism evidence="2 3">
    <name type="scientific">Winogradskyella aquimaris</name>
    <dbReference type="NCBI Taxonomy" id="864074"/>
    <lineage>
        <taxon>Bacteria</taxon>
        <taxon>Pseudomonadati</taxon>
        <taxon>Bacteroidota</taxon>
        <taxon>Flavobacteriia</taxon>
        <taxon>Flavobacteriales</taxon>
        <taxon>Flavobacteriaceae</taxon>
        <taxon>Winogradskyella</taxon>
    </lineage>
</organism>
<evidence type="ECO:0008006" key="4">
    <source>
        <dbReference type="Google" id="ProtNLM"/>
    </source>
</evidence>
<reference evidence="2 3" key="1">
    <citation type="submission" date="2023-11" db="EMBL/GenBank/DDBJ databases">
        <title>Winogradskyella pelagius sp. nov., isolated from coastal sediment.</title>
        <authorList>
            <person name="Li F."/>
        </authorList>
    </citation>
    <scope>NUCLEOTIDE SEQUENCE [LARGE SCALE GENOMIC DNA]</scope>
    <source>
        <strain evidence="2 3">KCTC 23502</strain>
    </source>
</reference>
<evidence type="ECO:0000313" key="3">
    <source>
        <dbReference type="Proteomes" id="UP001285855"/>
    </source>
</evidence>
<comment type="caution">
    <text evidence="2">The sequence shown here is derived from an EMBL/GenBank/DDBJ whole genome shotgun (WGS) entry which is preliminary data.</text>
</comment>
<name>A0ABU5ELU9_9FLAO</name>
<proteinExistence type="predicted"/>
<keyword evidence="1" id="KW-0812">Transmembrane</keyword>
<gene>
    <name evidence="2" type="ORF">SNF14_00855</name>
</gene>
<protein>
    <recommendedName>
        <fullName evidence="4">DUF4258 domain-containing protein</fullName>
    </recommendedName>
</protein>
<keyword evidence="3" id="KW-1185">Reference proteome</keyword>
<keyword evidence="1" id="KW-1133">Transmembrane helix</keyword>
<sequence>MKDMPLKGIGKIGLFFLVAIIIAFILLKNLEKPFDSQKWRSEPLQRYEMVNDLIESQILKDKSKTIVVQTLGNPDSKSTTEQEVFIYDIGDPPSFFSSQKEYLLIVFKNQHVEQVTLAIE</sequence>
<dbReference type="Proteomes" id="UP001285855">
    <property type="component" value="Unassembled WGS sequence"/>
</dbReference>